<evidence type="ECO:0000256" key="1">
    <source>
        <dbReference type="ARBA" id="ARBA00023125"/>
    </source>
</evidence>
<sequence>MITALIVDDEVHARLALRRALEPARDIHILAECGNALEALVRIRADKPDVVFLDIQMPQVTGLEMLSMLDPKDMPSIVFLTAYDEYAVSAFEKNAFDYLLKPVTPDRLELTLERLRHSQFHPDFSVLPEVNHLRQIPCFSSQSIVFLKLDQVEYIESRASGVYVVDTLGREHLTSLRLNVLQLRTPLMRCHRQYLVNVDQVAKLQYIDSGLAEFVTHSGRILPISRRLLPEIKEQLGIA</sequence>
<dbReference type="GO" id="GO:0006355">
    <property type="term" value="P:regulation of DNA-templated transcription"/>
    <property type="evidence" value="ECO:0007669"/>
    <property type="project" value="TreeGrafter"/>
</dbReference>
<dbReference type="PANTHER" id="PTHR48111">
    <property type="entry name" value="REGULATOR OF RPOS"/>
    <property type="match status" value="1"/>
</dbReference>
<dbReference type="Gene3D" id="3.40.50.2300">
    <property type="match status" value="1"/>
</dbReference>
<dbReference type="Pfam" id="PF04397">
    <property type="entry name" value="LytTR"/>
    <property type="match status" value="1"/>
</dbReference>
<keyword evidence="2" id="KW-0597">Phosphoprotein</keyword>
<dbReference type="AlphaFoldDB" id="A0A4R7B697"/>
<dbReference type="Pfam" id="PF00072">
    <property type="entry name" value="Response_reg"/>
    <property type="match status" value="1"/>
</dbReference>
<dbReference type="PROSITE" id="PS50930">
    <property type="entry name" value="HTH_LYTTR"/>
    <property type="match status" value="1"/>
</dbReference>
<feature type="domain" description="Response regulatory" evidence="3">
    <location>
        <begin position="3"/>
        <end position="116"/>
    </location>
</feature>
<dbReference type="SUPFAM" id="SSF52172">
    <property type="entry name" value="CheY-like"/>
    <property type="match status" value="1"/>
</dbReference>
<evidence type="ECO:0000313" key="6">
    <source>
        <dbReference type="Proteomes" id="UP000295611"/>
    </source>
</evidence>
<dbReference type="EMBL" id="SNZP01000005">
    <property type="protein sequence ID" value="TDR80200.1"/>
    <property type="molecule type" value="Genomic_DNA"/>
</dbReference>
<dbReference type="OrthoDB" id="8889669at2"/>
<evidence type="ECO:0000259" key="4">
    <source>
        <dbReference type="PROSITE" id="PS50930"/>
    </source>
</evidence>
<dbReference type="GO" id="GO:0005829">
    <property type="term" value="C:cytosol"/>
    <property type="evidence" value="ECO:0007669"/>
    <property type="project" value="TreeGrafter"/>
</dbReference>
<dbReference type="NCBIfam" id="NF008677">
    <property type="entry name" value="PRK11697.1"/>
    <property type="match status" value="1"/>
</dbReference>
<feature type="modified residue" description="4-aspartylphosphate" evidence="2">
    <location>
        <position position="54"/>
    </location>
</feature>
<evidence type="ECO:0000256" key="2">
    <source>
        <dbReference type="PROSITE-ProRule" id="PRU00169"/>
    </source>
</evidence>
<dbReference type="PROSITE" id="PS50110">
    <property type="entry name" value="RESPONSE_REGULATORY"/>
    <property type="match status" value="1"/>
</dbReference>
<dbReference type="GO" id="GO:0000976">
    <property type="term" value="F:transcription cis-regulatory region binding"/>
    <property type="evidence" value="ECO:0007669"/>
    <property type="project" value="TreeGrafter"/>
</dbReference>
<evidence type="ECO:0000259" key="3">
    <source>
        <dbReference type="PROSITE" id="PS50110"/>
    </source>
</evidence>
<dbReference type="SMART" id="SM00850">
    <property type="entry name" value="LytTR"/>
    <property type="match status" value="1"/>
</dbReference>
<dbReference type="GO" id="GO:0000156">
    <property type="term" value="F:phosphorelay response regulator activity"/>
    <property type="evidence" value="ECO:0007669"/>
    <property type="project" value="TreeGrafter"/>
</dbReference>
<dbReference type="GO" id="GO:0032993">
    <property type="term" value="C:protein-DNA complex"/>
    <property type="evidence" value="ECO:0007669"/>
    <property type="project" value="TreeGrafter"/>
</dbReference>
<organism evidence="5 6">
    <name type="scientific">Paludibacterium purpuratum</name>
    <dbReference type="NCBI Taxonomy" id="1144873"/>
    <lineage>
        <taxon>Bacteria</taxon>
        <taxon>Pseudomonadati</taxon>
        <taxon>Pseudomonadota</taxon>
        <taxon>Betaproteobacteria</taxon>
        <taxon>Neisseriales</taxon>
        <taxon>Chromobacteriaceae</taxon>
        <taxon>Paludibacterium</taxon>
    </lineage>
</organism>
<dbReference type="FunFam" id="3.40.50.2300:FF:000051">
    <property type="entry name" value="Two-component response regulator yehT"/>
    <property type="match status" value="1"/>
</dbReference>
<gene>
    <name evidence="5" type="ORF">DFP86_10555</name>
</gene>
<reference evidence="5 6" key="1">
    <citation type="submission" date="2019-03" db="EMBL/GenBank/DDBJ databases">
        <title>Genomic Encyclopedia of Type Strains, Phase III (KMG-III): the genomes of soil and plant-associated and newly described type strains.</title>
        <authorList>
            <person name="Whitman W."/>
        </authorList>
    </citation>
    <scope>NUCLEOTIDE SEQUENCE [LARGE SCALE GENOMIC DNA]</scope>
    <source>
        <strain evidence="5 6">CECT 8976</strain>
    </source>
</reference>
<dbReference type="Gene3D" id="2.40.50.1020">
    <property type="entry name" value="LytTr DNA-binding domain"/>
    <property type="match status" value="1"/>
</dbReference>
<dbReference type="SMART" id="SM00448">
    <property type="entry name" value="REC"/>
    <property type="match status" value="1"/>
</dbReference>
<dbReference type="InterPro" id="IPR039420">
    <property type="entry name" value="WalR-like"/>
</dbReference>
<evidence type="ECO:0000313" key="5">
    <source>
        <dbReference type="EMBL" id="TDR80200.1"/>
    </source>
</evidence>
<accession>A0A4R7B697</accession>
<dbReference type="InterPro" id="IPR011006">
    <property type="entry name" value="CheY-like_superfamily"/>
</dbReference>
<proteinExistence type="predicted"/>
<dbReference type="InterPro" id="IPR007492">
    <property type="entry name" value="LytTR_DNA-bd_dom"/>
</dbReference>
<feature type="domain" description="HTH LytTR-type" evidence="4">
    <location>
        <begin position="136"/>
        <end position="238"/>
    </location>
</feature>
<comment type="caution">
    <text evidence="5">The sequence shown here is derived from an EMBL/GenBank/DDBJ whole genome shotgun (WGS) entry which is preliminary data.</text>
</comment>
<dbReference type="PANTHER" id="PTHR48111:SF3">
    <property type="entry name" value="TRANSCRIPTIONAL REGULATORY PROTEIN BTSR"/>
    <property type="match status" value="1"/>
</dbReference>
<dbReference type="RefSeq" id="WP_133679596.1">
    <property type="nucleotide sequence ID" value="NZ_SNZP01000005.1"/>
</dbReference>
<keyword evidence="6" id="KW-1185">Reference proteome</keyword>
<dbReference type="InterPro" id="IPR001789">
    <property type="entry name" value="Sig_transdc_resp-reg_receiver"/>
</dbReference>
<dbReference type="Proteomes" id="UP000295611">
    <property type="component" value="Unassembled WGS sequence"/>
</dbReference>
<keyword evidence="1" id="KW-0238">DNA-binding</keyword>
<protein>
    <submittedName>
        <fullName evidence="5">LytTR family two component transcriptional regulator</fullName>
    </submittedName>
</protein>
<name>A0A4R7B697_9NEIS</name>